<evidence type="ECO:0000313" key="3">
    <source>
        <dbReference type="Proteomes" id="UP001162156"/>
    </source>
</evidence>
<proteinExistence type="predicted"/>
<gene>
    <name evidence="2" type="ORF">NQ314_013429</name>
</gene>
<feature type="compositionally biased region" description="Basic residues" evidence="1">
    <location>
        <begin position="116"/>
        <end position="125"/>
    </location>
</feature>
<feature type="compositionally biased region" description="Low complexity" evidence="1">
    <location>
        <begin position="80"/>
        <end position="99"/>
    </location>
</feature>
<accession>A0AAV8X7G3</accession>
<dbReference type="AlphaFoldDB" id="A0AAV8X7G3"/>
<reference evidence="2" key="1">
    <citation type="journal article" date="2023" name="Insect Mol. Biol.">
        <title>Genome sequencing provides insights into the evolution of gene families encoding plant cell wall-degrading enzymes in longhorned beetles.</title>
        <authorList>
            <person name="Shin N.R."/>
            <person name="Okamura Y."/>
            <person name="Kirsch R."/>
            <person name="Pauchet Y."/>
        </authorList>
    </citation>
    <scope>NUCLEOTIDE SEQUENCE</scope>
    <source>
        <strain evidence="2">RBIC_L_NR</strain>
    </source>
</reference>
<dbReference type="Proteomes" id="UP001162156">
    <property type="component" value="Unassembled WGS sequence"/>
</dbReference>
<feature type="compositionally biased region" description="Basic and acidic residues" evidence="1">
    <location>
        <begin position="106"/>
        <end position="115"/>
    </location>
</feature>
<protein>
    <submittedName>
        <fullName evidence="2">Uncharacterized protein</fullName>
    </submittedName>
</protein>
<evidence type="ECO:0000256" key="1">
    <source>
        <dbReference type="SAM" id="MobiDB-lite"/>
    </source>
</evidence>
<feature type="region of interest" description="Disordered" evidence="1">
    <location>
        <begin position="69"/>
        <end position="171"/>
    </location>
</feature>
<evidence type="ECO:0000313" key="2">
    <source>
        <dbReference type="EMBL" id="KAJ8934388.1"/>
    </source>
</evidence>
<dbReference type="EMBL" id="JANEYF010003732">
    <property type="protein sequence ID" value="KAJ8934388.1"/>
    <property type="molecule type" value="Genomic_DNA"/>
</dbReference>
<keyword evidence="3" id="KW-1185">Reference proteome</keyword>
<feature type="compositionally biased region" description="Basic and acidic residues" evidence="1">
    <location>
        <begin position="126"/>
        <end position="148"/>
    </location>
</feature>
<name>A0AAV8X7G3_9CUCU</name>
<comment type="caution">
    <text evidence="2">The sequence shown here is derived from an EMBL/GenBank/DDBJ whole genome shotgun (WGS) entry which is preliminary data.</text>
</comment>
<sequence length="171" mass="19695">MKLISDLRNCEPNEKLEHKVSSELNRILTELNTMTEQKYKVIDKVKKMGNEIKNISEAIDKDFKEYKKEMSKTLEDTEEASTSSNSNSAKTPSSSSTAASEEDPDSGDKTETDEKKKKKNQRRIQQRQEKAEIERQRGYEEDAMREDYSMWVPPTDQTGDGRTSLNDKLGY</sequence>
<organism evidence="2 3">
    <name type="scientific">Rhamnusium bicolor</name>
    <dbReference type="NCBI Taxonomy" id="1586634"/>
    <lineage>
        <taxon>Eukaryota</taxon>
        <taxon>Metazoa</taxon>
        <taxon>Ecdysozoa</taxon>
        <taxon>Arthropoda</taxon>
        <taxon>Hexapoda</taxon>
        <taxon>Insecta</taxon>
        <taxon>Pterygota</taxon>
        <taxon>Neoptera</taxon>
        <taxon>Endopterygota</taxon>
        <taxon>Coleoptera</taxon>
        <taxon>Polyphaga</taxon>
        <taxon>Cucujiformia</taxon>
        <taxon>Chrysomeloidea</taxon>
        <taxon>Cerambycidae</taxon>
        <taxon>Lepturinae</taxon>
        <taxon>Rhagiini</taxon>
        <taxon>Rhamnusium</taxon>
    </lineage>
</organism>
<feature type="compositionally biased region" description="Polar residues" evidence="1">
    <location>
        <begin position="155"/>
        <end position="171"/>
    </location>
</feature>